<dbReference type="EMBL" id="CAJJDP010000010">
    <property type="protein sequence ID" value="CAD8140551.1"/>
    <property type="molecule type" value="Genomic_DNA"/>
</dbReference>
<evidence type="ECO:0000313" key="2">
    <source>
        <dbReference type="Proteomes" id="UP000683925"/>
    </source>
</evidence>
<reference evidence="1" key="1">
    <citation type="submission" date="2021-01" db="EMBL/GenBank/DDBJ databases">
        <authorList>
            <consortium name="Genoscope - CEA"/>
            <person name="William W."/>
        </authorList>
    </citation>
    <scope>NUCLEOTIDE SEQUENCE</scope>
</reference>
<accession>A0A8S1SGX6</accession>
<keyword evidence="2" id="KW-1185">Reference proteome</keyword>
<organism evidence="1 2">
    <name type="scientific">Paramecium octaurelia</name>
    <dbReference type="NCBI Taxonomy" id="43137"/>
    <lineage>
        <taxon>Eukaryota</taxon>
        <taxon>Sar</taxon>
        <taxon>Alveolata</taxon>
        <taxon>Ciliophora</taxon>
        <taxon>Intramacronucleata</taxon>
        <taxon>Oligohymenophorea</taxon>
        <taxon>Peniculida</taxon>
        <taxon>Parameciidae</taxon>
        <taxon>Paramecium</taxon>
    </lineage>
</organism>
<dbReference type="AlphaFoldDB" id="A0A8S1SGX6"/>
<dbReference type="Proteomes" id="UP000683925">
    <property type="component" value="Unassembled WGS sequence"/>
</dbReference>
<name>A0A8S1SGX6_PAROT</name>
<dbReference type="PANTHER" id="PTHR11319">
    <property type="entry name" value="G PROTEIN-COUPLED RECEPTOR-RELATED"/>
    <property type="match status" value="1"/>
</dbReference>
<evidence type="ECO:0000313" key="1">
    <source>
        <dbReference type="EMBL" id="CAD8140551.1"/>
    </source>
</evidence>
<dbReference type="PANTHER" id="PTHR11319:SF35">
    <property type="entry name" value="OUTER MEMBRANE PROTEIN PMPC-RELATED"/>
    <property type="match status" value="1"/>
</dbReference>
<proteinExistence type="predicted"/>
<sequence>MAFTNFDEIYQNANQNGSLIKLRSLTNQTRIFFSKIQLLNNNCQYCLNGLIWLELIDFENAKISELLCMMNQLTNYGCIFAKSDNNIGSFISIYHSNFISNNGQKGGGVYVENIKFQLRNSMFFNNTVSQKGGGFYFSQGSESCLNQNNFVSSLLFYNFAKQSSNNINELPKHLSLSINQIEMFSQEKLIEDRLYQVLQLKPYKIILQDHAKSTNFLFIPSGQQISTYQFYNPKHQIYQPYIFNLNILLKNSMNELLINYQNYSCYVEQISFDNASQQLIESIRISKLNFNQDVKGLTWVHSNLTQILISRKTEFRKFWFIAIHQIMRINQPIE</sequence>
<gene>
    <name evidence="1" type="ORF">POCTA_138.1.T0110490</name>
</gene>
<comment type="caution">
    <text evidence="1">The sequence shown here is derived from an EMBL/GenBank/DDBJ whole genome shotgun (WGS) entry which is preliminary data.</text>
</comment>
<protein>
    <submittedName>
        <fullName evidence="1">Uncharacterized protein</fullName>
    </submittedName>
</protein>